<dbReference type="Pfam" id="PF05922">
    <property type="entry name" value="Inhibitor_I9"/>
    <property type="match status" value="1"/>
</dbReference>
<keyword evidence="7" id="KW-0732">Signal</keyword>
<feature type="active site" description="Charge relay system" evidence="5">
    <location>
        <position position="166"/>
    </location>
</feature>
<dbReference type="InterPro" id="IPR034193">
    <property type="entry name" value="PCSK9_ProteinaseK-like"/>
</dbReference>
<evidence type="ECO:0000313" key="10">
    <source>
        <dbReference type="EMBL" id="GCD93078.1"/>
    </source>
</evidence>
<dbReference type="SUPFAM" id="SSF52743">
    <property type="entry name" value="Subtilisin-like"/>
    <property type="match status" value="1"/>
</dbReference>
<dbReference type="PANTHER" id="PTHR43806:SF11">
    <property type="entry name" value="CEREVISIN-RELATED"/>
    <property type="match status" value="1"/>
</dbReference>
<feature type="active site" description="Charge relay system" evidence="5">
    <location>
        <position position="351"/>
    </location>
</feature>
<accession>A0A401YEU1</accession>
<feature type="signal peptide" evidence="7">
    <location>
        <begin position="1"/>
        <end position="29"/>
    </location>
</feature>
<dbReference type="SUPFAM" id="SSF54897">
    <property type="entry name" value="Protease propeptides/inhibitors"/>
    <property type="match status" value="1"/>
</dbReference>
<keyword evidence="2 5" id="KW-0645">Protease</keyword>
<dbReference type="GO" id="GO:0005615">
    <property type="term" value="C:extracellular space"/>
    <property type="evidence" value="ECO:0007669"/>
    <property type="project" value="TreeGrafter"/>
</dbReference>
<keyword evidence="3 5" id="KW-0378">Hydrolase</keyword>
<gene>
    <name evidence="10" type="ORF">EHYA_00721</name>
</gene>
<dbReference type="InterPro" id="IPR037045">
    <property type="entry name" value="S8pro/Inhibitor_I9_sf"/>
</dbReference>
<dbReference type="GO" id="GO:0006508">
    <property type="term" value="P:proteolysis"/>
    <property type="evidence" value="ECO:0007669"/>
    <property type="project" value="UniProtKB-KW"/>
</dbReference>
<dbReference type="PROSITE" id="PS51892">
    <property type="entry name" value="SUBTILASE"/>
    <property type="match status" value="1"/>
</dbReference>
<dbReference type="InterPro" id="IPR050131">
    <property type="entry name" value="Peptidase_S8_subtilisin-like"/>
</dbReference>
<keyword evidence="4 5" id="KW-0720">Serine protease</keyword>
<dbReference type="Gene3D" id="3.30.70.80">
    <property type="entry name" value="Peptidase S8 propeptide/proteinase inhibitor I9"/>
    <property type="match status" value="1"/>
</dbReference>
<dbReference type="Pfam" id="PF00082">
    <property type="entry name" value="Peptidase_S8"/>
    <property type="match status" value="1"/>
</dbReference>
<dbReference type="CDD" id="cd04077">
    <property type="entry name" value="Peptidases_S8_PCSK9_ProteinaseK_like"/>
    <property type="match status" value="1"/>
</dbReference>
<name>A0A401YEU1_9ACTN</name>
<dbReference type="PROSITE" id="PS00136">
    <property type="entry name" value="SUBTILASE_ASP"/>
    <property type="match status" value="1"/>
</dbReference>
<evidence type="ECO:0000313" key="11">
    <source>
        <dbReference type="Proteomes" id="UP000286931"/>
    </source>
</evidence>
<comment type="similarity">
    <text evidence="1 5 6">Belongs to the peptidase S8 family.</text>
</comment>
<feature type="domain" description="Inhibitor I9" evidence="9">
    <location>
        <begin position="55"/>
        <end position="121"/>
    </location>
</feature>
<dbReference type="InterPro" id="IPR022398">
    <property type="entry name" value="Peptidase_S8_His-AS"/>
</dbReference>
<evidence type="ECO:0000256" key="3">
    <source>
        <dbReference type="ARBA" id="ARBA00022801"/>
    </source>
</evidence>
<dbReference type="Gene3D" id="3.40.50.200">
    <property type="entry name" value="Peptidase S8/S53 domain"/>
    <property type="match status" value="1"/>
</dbReference>
<keyword evidence="11" id="KW-1185">Reference proteome</keyword>
<evidence type="ECO:0000259" key="9">
    <source>
        <dbReference type="Pfam" id="PF05922"/>
    </source>
</evidence>
<dbReference type="PANTHER" id="PTHR43806">
    <property type="entry name" value="PEPTIDASE S8"/>
    <property type="match status" value="1"/>
</dbReference>
<feature type="chain" id="PRO_5019373610" evidence="7">
    <location>
        <begin position="30"/>
        <end position="405"/>
    </location>
</feature>
<dbReference type="PRINTS" id="PR00723">
    <property type="entry name" value="SUBTILISIN"/>
</dbReference>
<reference evidence="10 11" key="1">
    <citation type="submission" date="2018-12" db="EMBL/GenBank/DDBJ databases">
        <title>Draft genome sequence of Embleya hyalina NBRC 13850T.</title>
        <authorList>
            <person name="Komaki H."/>
            <person name="Hosoyama A."/>
            <person name="Kimura A."/>
            <person name="Ichikawa N."/>
            <person name="Tamura T."/>
        </authorList>
    </citation>
    <scope>NUCLEOTIDE SEQUENCE [LARGE SCALE GENOMIC DNA]</scope>
    <source>
        <strain evidence="10 11">NBRC 13850</strain>
    </source>
</reference>
<dbReference type="GO" id="GO:0004252">
    <property type="term" value="F:serine-type endopeptidase activity"/>
    <property type="evidence" value="ECO:0007669"/>
    <property type="project" value="UniProtKB-UniRule"/>
</dbReference>
<evidence type="ECO:0000256" key="5">
    <source>
        <dbReference type="PROSITE-ProRule" id="PRU01240"/>
    </source>
</evidence>
<dbReference type="PROSITE" id="PS00137">
    <property type="entry name" value="SUBTILASE_HIS"/>
    <property type="match status" value="1"/>
</dbReference>
<evidence type="ECO:0000256" key="7">
    <source>
        <dbReference type="SAM" id="SignalP"/>
    </source>
</evidence>
<dbReference type="InterPro" id="IPR036852">
    <property type="entry name" value="Peptidase_S8/S53_dom_sf"/>
</dbReference>
<evidence type="ECO:0000256" key="4">
    <source>
        <dbReference type="ARBA" id="ARBA00022825"/>
    </source>
</evidence>
<dbReference type="OrthoDB" id="9798386at2"/>
<feature type="domain" description="Peptidase S8/S53" evidence="8">
    <location>
        <begin position="163"/>
        <end position="387"/>
    </location>
</feature>
<comment type="caution">
    <text evidence="10">The sequence shown here is derived from an EMBL/GenBank/DDBJ whole genome shotgun (WGS) entry which is preliminary data.</text>
</comment>
<dbReference type="PROSITE" id="PS00138">
    <property type="entry name" value="SUBTILASE_SER"/>
    <property type="match status" value="1"/>
</dbReference>
<evidence type="ECO:0000256" key="1">
    <source>
        <dbReference type="ARBA" id="ARBA00011073"/>
    </source>
</evidence>
<dbReference type="EMBL" id="BIFH01000013">
    <property type="protein sequence ID" value="GCD93078.1"/>
    <property type="molecule type" value="Genomic_DNA"/>
</dbReference>
<dbReference type="InterPro" id="IPR015500">
    <property type="entry name" value="Peptidase_S8_subtilisin-rel"/>
</dbReference>
<dbReference type="InterPro" id="IPR023828">
    <property type="entry name" value="Peptidase_S8_Ser-AS"/>
</dbReference>
<protein>
    <submittedName>
        <fullName evidence="10">Serine protease</fullName>
    </submittedName>
</protein>
<evidence type="ECO:0000259" key="8">
    <source>
        <dbReference type="Pfam" id="PF00082"/>
    </source>
</evidence>
<dbReference type="InterPro" id="IPR010259">
    <property type="entry name" value="S8pro/Inhibitor_I9"/>
</dbReference>
<dbReference type="AlphaFoldDB" id="A0A401YEU1"/>
<dbReference type="Proteomes" id="UP000286931">
    <property type="component" value="Unassembled WGS sequence"/>
</dbReference>
<organism evidence="10 11">
    <name type="scientific">Embleya hyalina</name>
    <dbReference type="NCBI Taxonomy" id="516124"/>
    <lineage>
        <taxon>Bacteria</taxon>
        <taxon>Bacillati</taxon>
        <taxon>Actinomycetota</taxon>
        <taxon>Actinomycetes</taxon>
        <taxon>Kitasatosporales</taxon>
        <taxon>Streptomycetaceae</taxon>
        <taxon>Embleya</taxon>
    </lineage>
</organism>
<feature type="active site" description="Charge relay system" evidence="5">
    <location>
        <position position="199"/>
    </location>
</feature>
<sequence length="405" mass="41217">MFRRIPGKLATAALAAASILVTVPGAASAQADIARTPSSAPEGRVVAAARPIPGRYIVVLREGAHGAADVHERSVALAGSYGGKVRQTYGSALSGYAADMSESQARRVAADPRVAFVEQDGVEEVTDTQSDPPSWGLDRVDQAKLPLDRSYTYPNGAANVTAYVIDTGIWVSHGQFEGRASVGFDAVGDGNDGIDCNGHGTHVAGILGGRDYGIAKQVKLVAVRVIGCGNTGSTSTTIQGVDWVTAHATKPAVANVSLRGGVSAAKDAAFRRSIAAGITYVAGSGNDSANACDYSPGRIPEVITVQSSDASDRRASTSNYGKCTDLFAPGTNIVSAWKGGDTATRTASGTSMATPHVTGAAAIHLSAHPTATPAEVQAALIDAATPGRITSPGAGSPNRLLRVVG</sequence>
<dbReference type="InterPro" id="IPR000209">
    <property type="entry name" value="Peptidase_S8/S53_dom"/>
</dbReference>
<evidence type="ECO:0000256" key="2">
    <source>
        <dbReference type="ARBA" id="ARBA00022670"/>
    </source>
</evidence>
<dbReference type="InterPro" id="IPR023827">
    <property type="entry name" value="Peptidase_S8_Asp-AS"/>
</dbReference>
<dbReference type="FunFam" id="3.40.50.200:FF:000014">
    <property type="entry name" value="Proteinase K"/>
    <property type="match status" value="1"/>
</dbReference>
<proteinExistence type="inferred from homology"/>
<evidence type="ECO:0000256" key="6">
    <source>
        <dbReference type="RuleBase" id="RU003355"/>
    </source>
</evidence>